<protein>
    <recommendedName>
        <fullName evidence="2">C2H2-type domain-containing protein</fullName>
    </recommendedName>
</protein>
<dbReference type="InterPro" id="IPR013087">
    <property type="entry name" value="Znf_C2H2_type"/>
</dbReference>
<keyword evidence="1" id="KW-0863">Zinc-finger</keyword>
<evidence type="ECO:0000256" key="1">
    <source>
        <dbReference type="PROSITE-ProRule" id="PRU00042"/>
    </source>
</evidence>
<evidence type="ECO:0000313" key="3">
    <source>
        <dbReference type="EMBL" id="KIM57408.1"/>
    </source>
</evidence>
<dbReference type="Pfam" id="PF00096">
    <property type="entry name" value="zf-C2H2"/>
    <property type="match status" value="2"/>
</dbReference>
<reference evidence="4" key="2">
    <citation type="submission" date="2015-01" db="EMBL/GenBank/DDBJ databases">
        <title>Evolutionary Origins and Diversification of the Mycorrhizal Mutualists.</title>
        <authorList>
            <consortium name="DOE Joint Genome Institute"/>
            <consortium name="Mycorrhizal Genomics Consortium"/>
            <person name="Kohler A."/>
            <person name="Kuo A."/>
            <person name="Nagy L.G."/>
            <person name="Floudas D."/>
            <person name="Copeland A."/>
            <person name="Barry K.W."/>
            <person name="Cichocki N."/>
            <person name="Veneault-Fourrey C."/>
            <person name="LaButti K."/>
            <person name="Lindquist E.A."/>
            <person name="Lipzen A."/>
            <person name="Lundell T."/>
            <person name="Morin E."/>
            <person name="Murat C."/>
            <person name="Riley R."/>
            <person name="Ohm R."/>
            <person name="Sun H."/>
            <person name="Tunlid A."/>
            <person name="Henrissat B."/>
            <person name="Grigoriev I.V."/>
            <person name="Hibbett D.S."/>
            <person name="Martin F."/>
        </authorList>
    </citation>
    <scope>NUCLEOTIDE SEQUENCE [LARGE SCALE GENOMIC DNA]</scope>
    <source>
        <strain evidence="4">Foug A</strain>
    </source>
</reference>
<dbReference type="Proteomes" id="UP000053989">
    <property type="component" value="Unassembled WGS sequence"/>
</dbReference>
<feature type="non-terminal residue" evidence="3">
    <location>
        <position position="61"/>
    </location>
</feature>
<feature type="domain" description="C2H2-type" evidence="2">
    <location>
        <begin position="32"/>
        <end position="61"/>
    </location>
</feature>
<dbReference type="EMBL" id="KN822101">
    <property type="protein sequence ID" value="KIM57408.1"/>
    <property type="molecule type" value="Genomic_DNA"/>
</dbReference>
<sequence length="61" mass="7003">FPCLLDGCTQVCSSAGDLMRHQQSLRHRQPEFTCRGCQHAFTRPDALKRHLNSKPRCKVVH</sequence>
<dbReference type="InterPro" id="IPR036236">
    <property type="entry name" value="Znf_C2H2_sf"/>
</dbReference>
<dbReference type="SUPFAM" id="SSF57667">
    <property type="entry name" value="beta-beta-alpha zinc fingers"/>
    <property type="match status" value="1"/>
</dbReference>
<dbReference type="OrthoDB" id="3176823at2759"/>
<keyword evidence="1" id="KW-0479">Metal-binding</keyword>
<keyword evidence="1" id="KW-0862">Zinc</keyword>
<organism evidence="3 4">
    <name type="scientific">Scleroderma citrinum Foug A</name>
    <dbReference type="NCBI Taxonomy" id="1036808"/>
    <lineage>
        <taxon>Eukaryota</taxon>
        <taxon>Fungi</taxon>
        <taxon>Dikarya</taxon>
        <taxon>Basidiomycota</taxon>
        <taxon>Agaricomycotina</taxon>
        <taxon>Agaricomycetes</taxon>
        <taxon>Agaricomycetidae</taxon>
        <taxon>Boletales</taxon>
        <taxon>Sclerodermatineae</taxon>
        <taxon>Sclerodermataceae</taxon>
        <taxon>Scleroderma</taxon>
    </lineage>
</organism>
<evidence type="ECO:0000259" key="2">
    <source>
        <dbReference type="PROSITE" id="PS50157"/>
    </source>
</evidence>
<accession>A0A0C2Z5X2</accession>
<dbReference type="PROSITE" id="PS50157">
    <property type="entry name" value="ZINC_FINGER_C2H2_2"/>
    <property type="match status" value="1"/>
</dbReference>
<evidence type="ECO:0000313" key="4">
    <source>
        <dbReference type="Proteomes" id="UP000053989"/>
    </source>
</evidence>
<dbReference type="SMART" id="SM00355">
    <property type="entry name" value="ZnF_C2H2"/>
    <property type="match status" value="2"/>
</dbReference>
<dbReference type="GO" id="GO:0008270">
    <property type="term" value="F:zinc ion binding"/>
    <property type="evidence" value="ECO:0007669"/>
    <property type="project" value="UniProtKB-KW"/>
</dbReference>
<feature type="non-terminal residue" evidence="3">
    <location>
        <position position="1"/>
    </location>
</feature>
<reference evidence="3 4" key="1">
    <citation type="submission" date="2014-04" db="EMBL/GenBank/DDBJ databases">
        <authorList>
            <consortium name="DOE Joint Genome Institute"/>
            <person name="Kuo A."/>
            <person name="Kohler A."/>
            <person name="Nagy L.G."/>
            <person name="Floudas D."/>
            <person name="Copeland A."/>
            <person name="Barry K.W."/>
            <person name="Cichocki N."/>
            <person name="Veneault-Fourrey C."/>
            <person name="LaButti K."/>
            <person name="Lindquist E.A."/>
            <person name="Lipzen A."/>
            <person name="Lundell T."/>
            <person name="Morin E."/>
            <person name="Murat C."/>
            <person name="Sun H."/>
            <person name="Tunlid A."/>
            <person name="Henrissat B."/>
            <person name="Grigoriev I.V."/>
            <person name="Hibbett D.S."/>
            <person name="Martin F."/>
            <person name="Nordberg H.P."/>
            <person name="Cantor M.N."/>
            <person name="Hua S.X."/>
        </authorList>
    </citation>
    <scope>NUCLEOTIDE SEQUENCE [LARGE SCALE GENOMIC DNA]</scope>
    <source>
        <strain evidence="3 4">Foug A</strain>
    </source>
</reference>
<keyword evidence="4" id="KW-1185">Reference proteome</keyword>
<dbReference type="AlphaFoldDB" id="A0A0C2Z5X2"/>
<gene>
    <name evidence="3" type="ORF">SCLCIDRAFT_60573</name>
</gene>
<dbReference type="HOGENOM" id="CLU_193392_0_0_1"/>
<proteinExistence type="predicted"/>
<dbReference type="Gene3D" id="3.30.160.60">
    <property type="entry name" value="Classic Zinc Finger"/>
    <property type="match status" value="1"/>
</dbReference>
<dbReference type="InParanoid" id="A0A0C2Z5X2"/>
<name>A0A0C2Z5X2_9AGAM</name>